<keyword evidence="2" id="KW-1185">Reference proteome</keyword>
<dbReference type="RefSeq" id="WP_235291869.1">
    <property type="nucleotide sequence ID" value="NZ_BSOH01000027.1"/>
</dbReference>
<gene>
    <name evidence="1" type="ORF">GCM10007940_40490</name>
</gene>
<evidence type="ECO:0000313" key="1">
    <source>
        <dbReference type="EMBL" id="GLR19433.1"/>
    </source>
</evidence>
<evidence type="ECO:0000313" key="2">
    <source>
        <dbReference type="Proteomes" id="UP001156666"/>
    </source>
</evidence>
<proteinExistence type="predicted"/>
<accession>A0AA37SS22</accession>
<organism evidence="1 2">
    <name type="scientific">Portibacter lacus</name>
    <dbReference type="NCBI Taxonomy" id="1099794"/>
    <lineage>
        <taxon>Bacteria</taxon>
        <taxon>Pseudomonadati</taxon>
        <taxon>Bacteroidota</taxon>
        <taxon>Saprospiria</taxon>
        <taxon>Saprospirales</taxon>
        <taxon>Haliscomenobacteraceae</taxon>
        <taxon>Portibacter</taxon>
    </lineage>
</organism>
<comment type="caution">
    <text evidence="1">The sequence shown here is derived from an EMBL/GenBank/DDBJ whole genome shotgun (WGS) entry which is preliminary data.</text>
</comment>
<dbReference type="AlphaFoldDB" id="A0AA37SS22"/>
<reference evidence="1" key="1">
    <citation type="journal article" date="2014" name="Int. J. Syst. Evol. Microbiol.">
        <title>Complete genome sequence of Corynebacterium casei LMG S-19264T (=DSM 44701T), isolated from a smear-ripened cheese.</title>
        <authorList>
            <consortium name="US DOE Joint Genome Institute (JGI-PGF)"/>
            <person name="Walter F."/>
            <person name="Albersmeier A."/>
            <person name="Kalinowski J."/>
            <person name="Ruckert C."/>
        </authorList>
    </citation>
    <scope>NUCLEOTIDE SEQUENCE</scope>
    <source>
        <strain evidence="1">NBRC 108769</strain>
    </source>
</reference>
<protein>
    <submittedName>
        <fullName evidence="1">Uncharacterized protein</fullName>
    </submittedName>
</protein>
<dbReference type="EMBL" id="BSOH01000027">
    <property type="protein sequence ID" value="GLR19433.1"/>
    <property type="molecule type" value="Genomic_DNA"/>
</dbReference>
<name>A0AA37SS22_9BACT</name>
<sequence>MNFKFINKGLFFVMGIILFGVVVSCTDDDVFQLDDKEIKFSNYHVDWEQKGALVIISDIVNGFYNFADGGDAAIGFTVDDFGGNATAVNVYKSLNGGAPVLFKTLNSFPSTINTTLAEAADGLIDLGSVKLLDQFVYTFDIATADGSFPSGESLVVNVSCPSDLGGTYTAATSGQSTDSCCPGTVTVTSTVELTDAGGGVYTISDWSGGIYQAWYEVYGVDAAYVAAGGVSTTIKDVCDVISAEFTEPFGTATTLTGSVDADSGVITFSWVTGYDDTATVVLTPM</sequence>
<dbReference type="PROSITE" id="PS51257">
    <property type="entry name" value="PROKAR_LIPOPROTEIN"/>
    <property type="match status" value="1"/>
</dbReference>
<reference evidence="1" key="2">
    <citation type="submission" date="2023-01" db="EMBL/GenBank/DDBJ databases">
        <title>Draft genome sequence of Portibacter lacus strain NBRC 108769.</title>
        <authorList>
            <person name="Sun Q."/>
            <person name="Mori K."/>
        </authorList>
    </citation>
    <scope>NUCLEOTIDE SEQUENCE</scope>
    <source>
        <strain evidence="1">NBRC 108769</strain>
    </source>
</reference>
<dbReference type="Proteomes" id="UP001156666">
    <property type="component" value="Unassembled WGS sequence"/>
</dbReference>